<dbReference type="OrthoDB" id="3378680at2"/>
<dbReference type="STRING" id="652787.SAMN05216490_1749"/>
<keyword evidence="1" id="KW-0812">Transmembrane</keyword>
<dbReference type="InterPro" id="IPR005182">
    <property type="entry name" value="YdbS-like_PH"/>
</dbReference>
<evidence type="ECO:0000313" key="4">
    <source>
        <dbReference type="Proteomes" id="UP000199679"/>
    </source>
</evidence>
<organism evidence="3 4">
    <name type="scientific">Mucilaginibacter mallensis</name>
    <dbReference type="NCBI Taxonomy" id="652787"/>
    <lineage>
        <taxon>Bacteria</taxon>
        <taxon>Pseudomonadati</taxon>
        <taxon>Bacteroidota</taxon>
        <taxon>Sphingobacteriia</taxon>
        <taxon>Sphingobacteriales</taxon>
        <taxon>Sphingobacteriaceae</taxon>
        <taxon>Mucilaginibacter</taxon>
    </lineage>
</organism>
<name>A0A1H1UT67_MUCMA</name>
<feature type="domain" description="YdbS-like PH" evidence="2">
    <location>
        <begin position="74"/>
        <end position="141"/>
    </location>
</feature>
<evidence type="ECO:0000313" key="3">
    <source>
        <dbReference type="EMBL" id="SDS75510.1"/>
    </source>
</evidence>
<proteinExistence type="predicted"/>
<sequence>MSFIEKNLANNEKIVYRAKLHWWIYAKGILLFILGIVIGEAAGGNSGGLAFGGLISFVGIISLLSAFMRGSSSEFVVTNRKVILKTGVLKRKLVELQLNRAEGLRVDQGILGRILNYGSLVVTSGNVTESFSPIANPYEFKKQINNAIEDSFSIIQNPVTI</sequence>
<reference evidence="3 4" key="1">
    <citation type="submission" date="2016-10" db="EMBL/GenBank/DDBJ databases">
        <authorList>
            <person name="de Groot N.N."/>
        </authorList>
    </citation>
    <scope>NUCLEOTIDE SEQUENCE [LARGE SCALE GENOMIC DNA]</scope>
    <source>
        <strain evidence="3 4">MP1X4</strain>
    </source>
</reference>
<gene>
    <name evidence="3" type="ORF">SAMN05216490_1749</name>
</gene>
<feature type="transmembrane region" description="Helical" evidence="1">
    <location>
        <begin position="48"/>
        <end position="67"/>
    </location>
</feature>
<dbReference type="RefSeq" id="WP_091371307.1">
    <property type="nucleotide sequence ID" value="NZ_LT629740.1"/>
</dbReference>
<dbReference type="AlphaFoldDB" id="A0A1H1UT67"/>
<dbReference type="Pfam" id="PF03703">
    <property type="entry name" value="bPH_2"/>
    <property type="match status" value="1"/>
</dbReference>
<dbReference type="PANTHER" id="PTHR37938:SF1">
    <property type="entry name" value="BLL0215 PROTEIN"/>
    <property type="match status" value="1"/>
</dbReference>
<protein>
    <submittedName>
        <fullName evidence="3">PH domain-containing protein</fullName>
    </submittedName>
</protein>
<dbReference type="Proteomes" id="UP000199679">
    <property type="component" value="Chromosome I"/>
</dbReference>
<feature type="transmembrane region" description="Helical" evidence="1">
    <location>
        <begin position="20"/>
        <end position="42"/>
    </location>
</feature>
<keyword evidence="4" id="KW-1185">Reference proteome</keyword>
<dbReference type="EMBL" id="LT629740">
    <property type="protein sequence ID" value="SDS75510.1"/>
    <property type="molecule type" value="Genomic_DNA"/>
</dbReference>
<evidence type="ECO:0000256" key="1">
    <source>
        <dbReference type="SAM" id="Phobius"/>
    </source>
</evidence>
<keyword evidence="1" id="KW-0472">Membrane</keyword>
<keyword evidence="1" id="KW-1133">Transmembrane helix</keyword>
<accession>A0A1H1UT67</accession>
<dbReference type="PANTHER" id="PTHR37938">
    <property type="entry name" value="BLL0215 PROTEIN"/>
    <property type="match status" value="1"/>
</dbReference>
<evidence type="ECO:0000259" key="2">
    <source>
        <dbReference type="Pfam" id="PF03703"/>
    </source>
</evidence>